<dbReference type="PANTHER" id="PTHR10858">
    <property type="entry name" value="DEOXYRIBONUCLEASE II"/>
    <property type="match status" value="1"/>
</dbReference>
<evidence type="ECO:0000256" key="2">
    <source>
        <dbReference type="ARBA" id="ARBA00022801"/>
    </source>
</evidence>
<evidence type="ECO:0000256" key="3">
    <source>
        <dbReference type="SAM" id="MobiDB-lite"/>
    </source>
</evidence>
<keyword evidence="2" id="KW-0378">Hydrolase</keyword>
<evidence type="ECO:0000256" key="4">
    <source>
        <dbReference type="SAM" id="SignalP"/>
    </source>
</evidence>
<feature type="non-terminal residue" evidence="5">
    <location>
        <position position="1"/>
    </location>
</feature>
<protein>
    <submittedName>
        <fullName evidence="5">Uncharacterized protein</fullName>
    </submittedName>
</protein>
<sequence>MSIVTAPMFFLTFFLLIGLVRSEISCRNFEDKEIDWWNGYKMTASAGDLEAPGYTMAYWDVDSGTWWHWQQIQANETSREASTALFHTTMQLPYYSDTNHATVGYVVYNDQWCQCPPGVKCFEHRSYDGSLCPTAYEYVDSHTNKTKVKCNCNAMGYPTPKDSAGKPYGHAKGFLIFDEDGGIWVTHSVPGFPLGRSNYGRVGWSWYKLGPGQHFSCVSLTPEGVEDVAKHLSNTYVLPQEDSSNVPYSLKEQYKNAAKLAAIDEHGGFEKGYESVKGDLSTELKTKKGTELIVVSKEGSEGVHYDLWEDLVAPAIETDIFSETWCVCSFDDLEEQEKICHAEGTNDDGKPTCGDAGGCICDVESQSNPKYDRPYCCQKSVCDKDNKVQQILQLDFSGYYERENPRVINSIETHAKWAMSQHEESPWVCFGDINRQPSQRLRGGGALCMKDADSHKVVSKFVVEALLNLQHLAQPHLVVVPLVLRRNAVALVPQHQHRSSYQLCLKAGLPGMSTAVKTCPLHRQVKAVGRELEHGRGRPPGEGKEEDPGPEGEAAKEPARPPVGGK</sequence>
<comment type="caution">
    <text evidence="5">The sequence shown here is derived from an EMBL/GenBank/DDBJ whole genome shotgun (WGS) entry which is preliminary data.</text>
</comment>
<keyword evidence="6" id="KW-1185">Reference proteome</keyword>
<evidence type="ECO:0000256" key="1">
    <source>
        <dbReference type="ARBA" id="ARBA00007527"/>
    </source>
</evidence>
<dbReference type="InterPro" id="IPR004947">
    <property type="entry name" value="DNase_II"/>
</dbReference>
<dbReference type="OrthoDB" id="187928at2759"/>
<gene>
    <name evidence="5" type="ORF">TrRE_jg9397</name>
</gene>
<feature type="signal peptide" evidence="4">
    <location>
        <begin position="1"/>
        <end position="22"/>
    </location>
</feature>
<dbReference type="GO" id="GO:0004531">
    <property type="term" value="F:deoxyribonuclease II activity"/>
    <property type="evidence" value="ECO:0007669"/>
    <property type="project" value="InterPro"/>
</dbReference>
<feature type="compositionally biased region" description="Basic and acidic residues" evidence="3">
    <location>
        <begin position="529"/>
        <end position="559"/>
    </location>
</feature>
<dbReference type="AlphaFoldDB" id="A0A9W7ATH6"/>
<proteinExistence type="inferred from homology"/>
<evidence type="ECO:0000313" key="5">
    <source>
        <dbReference type="EMBL" id="GMH74813.1"/>
    </source>
</evidence>
<evidence type="ECO:0000313" key="6">
    <source>
        <dbReference type="Proteomes" id="UP001165082"/>
    </source>
</evidence>
<accession>A0A9W7ATH6</accession>
<dbReference type="PANTHER" id="PTHR10858:SF23">
    <property type="entry name" value="DEOXYRIBONUCLEASE II"/>
    <property type="match status" value="1"/>
</dbReference>
<feature type="chain" id="PRO_5040965961" evidence="4">
    <location>
        <begin position="23"/>
        <end position="566"/>
    </location>
</feature>
<dbReference type="Proteomes" id="UP001165082">
    <property type="component" value="Unassembled WGS sequence"/>
</dbReference>
<comment type="similarity">
    <text evidence="1">Belongs to the DNase II family.</text>
</comment>
<keyword evidence="4" id="KW-0732">Signal</keyword>
<reference evidence="5" key="1">
    <citation type="submission" date="2022-07" db="EMBL/GenBank/DDBJ databases">
        <title>Genome analysis of Parmales, a sister group of diatoms, reveals the evolutionary specialization of diatoms from phago-mixotrophs to photoautotrophs.</title>
        <authorList>
            <person name="Ban H."/>
            <person name="Sato S."/>
            <person name="Yoshikawa S."/>
            <person name="Kazumasa Y."/>
            <person name="Nakamura Y."/>
            <person name="Ichinomiya M."/>
            <person name="Saitoh K."/>
            <person name="Sato N."/>
            <person name="Blanc-Mathieu R."/>
            <person name="Endo H."/>
            <person name="Kuwata A."/>
            <person name="Ogata H."/>
        </authorList>
    </citation>
    <scope>NUCLEOTIDE SEQUENCE</scope>
</reference>
<dbReference type="EMBL" id="BRXZ01001593">
    <property type="protein sequence ID" value="GMH74813.1"/>
    <property type="molecule type" value="Genomic_DNA"/>
</dbReference>
<organism evidence="5 6">
    <name type="scientific">Triparma retinervis</name>
    <dbReference type="NCBI Taxonomy" id="2557542"/>
    <lineage>
        <taxon>Eukaryota</taxon>
        <taxon>Sar</taxon>
        <taxon>Stramenopiles</taxon>
        <taxon>Ochrophyta</taxon>
        <taxon>Bolidophyceae</taxon>
        <taxon>Parmales</taxon>
        <taxon>Triparmaceae</taxon>
        <taxon>Triparma</taxon>
    </lineage>
</organism>
<name>A0A9W7ATH6_9STRA</name>
<feature type="region of interest" description="Disordered" evidence="3">
    <location>
        <begin position="529"/>
        <end position="566"/>
    </location>
</feature>
<dbReference type="Pfam" id="PF03265">
    <property type="entry name" value="DNase_II"/>
    <property type="match status" value="2"/>
</dbReference>